<dbReference type="EMBL" id="ACLK02000002">
    <property type="protein sequence ID" value="EFY08805.1"/>
    <property type="molecule type" value="Genomic_DNA"/>
</dbReference>
<reference evidence="1" key="1">
    <citation type="submission" date="2011-01" db="EMBL/GenBank/DDBJ databases">
        <authorList>
            <person name="Muzny D."/>
            <person name="Qin X."/>
            <person name="Buhay C."/>
            <person name="Dugan-Rocha S."/>
            <person name="Ding Y."/>
            <person name="Chen G."/>
            <person name="Hawes A."/>
            <person name="Holder M."/>
            <person name="Jhangiani S."/>
            <person name="Johnson A."/>
            <person name="Khan Z."/>
            <person name="Li Z."/>
            <person name="Liu W."/>
            <person name="Liu X."/>
            <person name="Perez L."/>
            <person name="Shen H."/>
            <person name="Wang Q."/>
            <person name="Watt J."/>
            <person name="Xi L."/>
            <person name="Xin Y."/>
            <person name="Zhou J."/>
            <person name="Deng J."/>
            <person name="Jiang H."/>
            <person name="Liu Y."/>
            <person name="Qu J."/>
            <person name="Song X.-Z."/>
            <person name="Zhang L."/>
            <person name="Villasana D."/>
            <person name="Johnson A."/>
            <person name="Liu J."/>
            <person name="Liyanage D."/>
            <person name="Lorensuhewa L."/>
            <person name="Robinson T."/>
            <person name="Song A."/>
            <person name="Song B.-B."/>
            <person name="Dinh H."/>
            <person name="Thornton R."/>
            <person name="Coyle M."/>
            <person name="Francisco L."/>
            <person name="Jackson L."/>
            <person name="Javaid M."/>
            <person name="Korchina V."/>
            <person name="Kovar C."/>
            <person name="Mata R."/>
            <person name="Mathew T."/>
            <person name="Ngo R."/>
            <person name="Nguyen L."/>
            <person name="Nguyen N."/>
            <person name="Okwuonu G."/>
            <person name="Ongeri F."/>
            <person name="Pham C."/>
            <person name="Simmons D."/>
            <person name="Wilczek-Boney K."/>
            <person name="Hale W."/>
            <person name="Jakkamsetti A."/>
            <person name="Pham P."/>
            <person name="Ruth R."/>
            <person name="San Lucas F."/>
            <person name="Warren J."/>
            <person name="Zhang J."/>
            <person name="Zhao Z."/>
            <person name="Zhou C."/>
            <person name="Zhu D."/>
            <person name="Lee S."/>
            <person name="Bess C."/>
            <person name="Blankenburg K."/>
            <person name="Forbes L."/>
            <person name="Fu Q."/>
            <person name="Gubbala S."/>
            <person name="Hirani K."/>
            <person name="Jayaseelan J.C."/>
            <person name="Lara F."/>
            <person name="Munidasa M."/>
            <person name="Palculict T."/>
            <person name="Patil S."/>
            <person name="Pu L.-L."/>
            <person name="Saada N."/>
            <person name="Tang L."/>
            <person name="Weissenberger G."/>
            <person name="Zhu Y."/>
            <person name="Hemphill L."/>
            <person name="Shang Y."/>
            <person name="Youmans B."/>
            <person name="Ayvaz T."/>
            <person name="Ross M."/>
            <person name="Santibanez J."/>
            <person name="Aqrawi P."/>
            <person name="Gross S."/>
            <person name="Joshi V."/>
            <person name="Fowler G."/>
            <person name="Nazareth L."/>
            <person name="Reid J."/>
            <person name="Worley K."/>
            <person name="Petrosino J."/>
            <person name="Highlander S."/>
            <person name="Gibbs R."/>
        </authorList>
    </citation>
    <scope>NUCLEOTIDE SEQUENCE [LARGE SCALE GENOMIC DNA]</scope>
    <source>
        <strain evidence="1">ATCC 19414</strain>
    </source>
</reference>
<proteinExistence type="predicted"/>
<dbReference type="Proteomes" id="UP000003028">
    <property type="component" value="Unassembled WGS sequence"/>
</dbReference>
<keyword evidence="2" id="KW-1185">Reference proteome</keyword>
<dbReference type="AlphaFoldDB" id="E7FX30"/>
<comment type="caution">
    <text evidence="1">The sequence shown here is derived from an EMBL/GenBank/DDBJ whole genome shotgun (WGS) entry which is preliminary data.</text>
</comment>
<sequence>MESYTNQSTDFSVDIFTDDKEFVEISYKVKFYQDSLDKITADSTIFDFHYLENGERAVYKYEHDFPEEITLFTATQEQFIISDKLEEYSTSKFVRKNPHQMSEHLNLLLMNYLYQMKRQVLKISIVSKI</sequence>
<dbReference type="STRING" id="1648.A2I91_01625"/>
<organism evidence="1 2">
    <name type="scientific">Erysipelothrix rhusiopathiae ATCC 19414</name>
    <dbReference type="NCBI Taxonomy" id="525280"/>
    <lineage>
        <taxon>Bacteria</taxon>
        <taxon>Bacillati</taxon>
        <taxon>Bacillota</taxon>
        <taxon>Erysipelotrichia</taxon>
        <taxon>Erysipelotrichales</taxon>
        <taxon>Erysipelotrichaceae</taxon>
        <taxon>Erysipelothrix</taxon>
    </lineage>
</organism>
<dbReference type="RefSeq" id="WP_003774609.1">
    <property type="nucleotide sequence ID" value="NZ_ACLK02000002.1"/>
</dbReference>
<dbReference type="GeneID" id="41397015"/>
<gene>
    <name evidence="1" type="ORF">HMPREF0357_10912</name>
</gene>
<evidence type="ECO:0000313" key="1">
    <source>
        <dbReference type="EMBL" id="EFY08805.1"/>
    </source>
</evidence>
<name>E7FX30_ERYRH</name>
<accession>E7FX30</accession>
<evidence type="ECO:0000313" key="2">
    <source>
        <dbReference type="Proteomes" id="UP000003028"/>
    </source>
</evidence>
<protein>
    <submittedName>
        <fullName evidence="1">Uncharacterized protein</fullName>
    </submittedName>
</protein>